<dbReference type="EMBL" id="HAED01010516">
    <property type="protein sequence ID" value="SBQ96728.1"/>
    <property type="molecule type" value="Transcribed_RNA"/>
</dbReference>
<sequence length="143" mass="15945">HGVSYHLYADDCQFYVSLKPQESVQPAVDCLNVVKGWLYNNSLHLNESKLEALLFVPPSPTAVSPVLQPCFCSLVKPTITNLGVVLDPEMRMDSHISQVVRSCFSRLRQLPKMKSILKDVSYFLPKPELTAEILQLGGLEDSA</sequence>
<reference evidence="1" key="1">
    <citation type="submission" date="2016-05" db="EMBL/GenBank/DDBJ databases">
        <authorList>
            <person name="Lavstsen T."/>
            <person name="Jespersen J.S."/>
        </authorList>
    </citation>
    <scope>NUCLEOTIDE SEQUENCE</scope>
    <source>
        <tissue evidence="1">Brain</tissue>
    </source>
</reference>
<protein>
    <recommendedName>
        <fullName evidence="2">Reverse transcriptase domain-containing protein</fullName>
    </recommendedName>
</protein>
<feature type="non-terminal residue" evidence="1">
    <location>
        <position position="1"/>
    </location>
</feature>
<proteinExistence type="predicted"/>
<dbReference type="PANTHER" id="PTHR33332">
    <property type="entry name" value="REVERSE TRANSCRIPTASE DOMAIN-CONTAINING PROTEIN"/>
    <property type="match status" value="1"/>
</dbReference>
<evidence type="ECO:0008006" key="2">
    <source>
        <dbReference type="Google" id="ProtNLM"/>
    </source>
</evidence>
<organism evidence="1">
    <name type="scientific">Nothobranchius kuhntae</name>
    <name type="common">Beira killifish</name>
    <dbReference type="NCBI Taxonomy" id="321403"/>
    <lineage>
        <taxon>Eukaryota</taxon>
        <taxon>Metazoa</taxon>
        <taxon>Chordata</taxon>
        <taxon>Craniata</taxon>
        <taxon>Vertebrata</taxon>
        <taxon>Euteleostomi</taxon>
        <taxon>Actinopterygii</taxon>
        <taxon>Neopterygii</taxon>
        <taxon>Teleostei</taxon>
        <taxon>Neoteleostei</taxon>
        <taxon>Acanthomorphata</taxon>
        <taxon>Ovalentaria</taxon>
        <taxon>Atherinomorphae</taxon>
        <taxon>Cyprinodontiformes</taxon>
        <taxon>Nothobranchiidae</taxon>
        <taxon>Nothobranchius</taxon>
    </lineage>
</organism>
<dbReference type="AlphaFoldDB" id="A0A1A8IHZ0"/>
<accession>A0A1A8IHZ0</accession>
<name>A0A1A8IHZ0_NOTKU</name>
<gene>
    <name evidence="1" type="primary">OLA.11446</name>
</gene>
<reference evidence="1" key="2">
    <citation type="submission" date="2016-06" db="EMBL/GenBank/DDBJ databases">
        <title>The genome of a short-lived fish provides insights into sex chromosome evolution and the genetic control of aging.</title>
        <authorList>
            <person name="Reichwald K."/>
            <person name="Felder M."/>
            <person name="Petzold A."/>
            <person name="Koch P."/>
            <person name="Groth M."/>
            <person name="Platzer M."/>
        </authorList>
    </citation>
    <scope>NUCLEOTIDE SEQUENCE</scope>
    <source>
        <tissue evidence="1">Brain</tissue>
    </source>
</reference>
<feature type="non-terminal residue" evidence="1">
    <location>
        <position position="143"/>
    </location>
</feature>
<evidence type="ECO:0000313" key="1">
    <source>
        <dbReference type="EMBL" id="SBQ96728.1"/>
    </source>
</evidence>